<keyword evidence="2" id="KW-1185">Reference proteome</keyword>
<protein>
    <recommendedName>
        <fullName evidence="3">HpcH/HpaI aldolase/citrate lyase domain-containing protein</fullName>
    </recommendedName>
</protein>
<dbReference type="GO" id="GO:0047777">
    <property type="term" value="F:(S)-citramalyl-CoA lyase activity"/>
    <property type="evidence" value="ECO:0007669"/>
    <property type="project" value="TreeGrafter"/>
</dbReference>
<evidence type="ECO:0000313" key="1">
    <source>
        <dbReference type="EMBL" id="RUS90344.1"/>
    </source>
</evidence>
<evidence type="ECO:0008006" key="3">
    <source>
        <dbReference type="Google" id="ProtNLM"/>
    </source>
</evidence>
<dbReference type="GO" id="GO:0106064">
    <property type="term" value="P:regulation of cobalamin metabolic process"/>
    <property type="evidence" value="ECO:0007669"/>
    <property type="project" value="TreeGrafter"/>
</dbReference>
<dbReference type="PANTHER" id="PTHR11105">
    <property type="entry name" value="CITRATE LYASE SUBUNIT BETA-RELATED"/>
    <property type="match status" value="1"/>
</dbReference>
<evidence type="ECO:0000313" key="2">
    <source>
        <dbReference type="Proteomes" id="UP000271974"/>
    </source>
</evidence>
<dbReference type="InterPro" id="IPR015813">
    <property type="entry name" value="Pyrv/PenolPyrv_kinase-like_dom"/>
</dbReference>
<dbReference type="InterPro" id="IPR040442">
    <property type="entry name" value="Pyrv_kinase-like_dom_sf"/>
</dbReference>
<name>A0A433U924_ELYCH</name>
<dbReference type="STRING" id="188477.A0A433U924"/>
<dbReference type="OrthoDB" id="1773at2759"/>
<sequence>MSKSHVCLRLSRAMLGNLTNKLGMLQQCTTDLQFIKRIAVQSFSTQSQVQLESPYIPRRTLMYVPGHDTKKLKKIPALKVDCAVLECEDGVAVNMKVCYFYSLCLLLYKM</sequence>
<reference evidence="1 2" key="1">
    <citation type="submission" date="2019-01" db="EMBL/GenBank/DDBJ databases">
        <title>A draft genome assembly of the solar-powered sea slug Elysia chlorotica.</title>
        <authorList>
            <person name="Cai H."/>
            <person name="Li Q."/>
            <person name="Fang X."/>
            <person name="Li J."/>
            <person name="Curtis N.E."/>
            <person name="Altenburger A."/>
            <person name="Shibata T."/>
            <person name="Feng M."/>
            <person name="Maeda T."/>
            <person name="Schwartz J.A."/>
            <person name="Shigenobu S."/>
            <person name="Lundholm N."/>
            <person name="Nishiyama T."/>
            <person name="Yang H."/>
            <person name="Hasebe M."/>
            <person name="Li S."/>
            <person name="Pierce S.K."/>
            <person name="Wang J."/>
        </authorList>
    </citation>
    <scope>NUCLEOTIDE SEQUENCE [LARGE SCALE GENOMIC DNA]</scope>
    <source>
        <strain evidence="1">EC2010</strain>
        <tissue evidence="1">Whole organism of an adult</tissue>
    </source>
</reference>
<proteinExistence type="predicted"/>
<dbReference type="PANTHER" id="PTHR11105:SF0">
    <property type="entry name" value="CITRAMALYL-COA LYASE, MITOCHONDRIAL"/>
    <property type="match status" value="1"/>
</dbReference>
<dbReference type="Gene3D" id="3.20.20.60">
    <property type="entry name" value="Phosphoenolpyruvate-binding domains"/>
    <property type="match status" value="1"/>
</dbReference>
<gene>
    <name evidence="1" type="ORF">EGW08_001839</name>
</gene>
<dbReference type="InterPro" id="IPR040186">
    <property type="entry name" value="Citramalyl-CoA_lyase"/>
</dbReference>
<accession>A0A433U924</accession>
<comment type="caution">
    <text evidence="1">The sequence shown here is derived from an EMBL/GenBank/DDBJ whole genome shotgun (WGS) entry which is preliminary data.</text>
</comment>
<dbReference type="Proteomes" id="UP000271974">
    <property type="component" value="Unassembled WGS sequence"/>
</dbReference>
<dbReference type="AlphaFoldDB" id="A0A433U924"/>
<organism evidence="1 2">
    <name type="scientific">Elysia chlorotica</name>
    <name type="common">Eastern emerald elysia</name>
    <name type="synonym">Sea slug</name>
    <dbReference type="NCBI Taxonomy" id="188477"/>
    <lineage>
        <taxon>Eukaryota</taxon>
        <taxon>Metazoa</taxon>
        <taxon>Spiralia</taxon>
        <taxon>Lophotrochozoa</taxon>
        <taxon>Mollusca</taxon>
        <taxon>Gastropoda</taxon>
        <taxon>Heterobranchia</taxon>
        <taxon>Euthyneura</taxon>
        <taxon>Panpulmonata</taxon>
        <taxon>Sacoglossa</taxon>
        <taxon>Placobranchoidea</taxon>
        <taxon>Plakobranchidae</taxon>
        <taxon>Elysia</taxon>
    </lineage>
</organism>
<dbReference type="EMBL" id="RQTK01000034">
    <property type="protein sequence ID" value="RUS90344.1"/>
    <property type="molecule type" value="Genomic_DNA"/>
</dbReference>
<dbReference type="SUPFAM" id="SSF51621">
    <property type="entry name" value="Phosphoenolpyruvate/pyruvate domain"/>
    <property type="match status" value="1"/>
</dbReference>